<dbReference type="PROSITE" id="PS51257">
    <property type="entry name" value="PROKAR_LIPOPROTEIN"/>
    <property type="match status" value="1"/>
</dbReference>
<dbReference type="Proteomes" id="UP000075391">
    <property type="component" value="Unassembled WGS sequence"/>
</dbReference>
<proteinExistence type="predicted"/>
<evidence type="ECO:0000256" key="6">
    <source>
        <dbReference type="SAM" id="SignalP"/>
    </source>
</evidence>
<evidence type="ECO:0000259" key="7">
    <source>
        <dbReference type="PROSITE" id="PS51123"/>
    </source>
</evidence>
<dbReference type="InterPro" id="IPR050330">
    <property type="entry name" value="Bact_OuterMem_StrucFunc"/>
</dbReference>
<dbReference type="InterPro" id="IPR036737">
    <property type="entry name" value="OmpA-like_sf"/>
</dbReference>
<evidence type="ECO:0000256" key="4">
    <source>
        <dbReference type="PROSITE-ProRule" id="PRU00473"/>
    </source>
</evidence>
<dbReference type="Gene3D" id="3.30.1330.60">
    <property type="entry name" value="OmpA-like domain"/>
    <property type="match status" value="1"/>
</dbReference>
<dbReference type="PROSITE" id="PS51123">
    <property type="entry name" value="OMPA_2"/>
    <property type="match status" value="1"/>
</dbReference>
<dbReference type="InterPro" id="IPR006664">
    <property type="entry name" value="OMP_bac"/>
</dbReference>
<feature type="domain" description="OmpA-like" evidence="7">
    <location>
        <begin position="60"/>
        <end position="176"/>
    </location>
</feature>
<feature type="region of interest" description="Disordered" evidence="5">
    <location>
        <begin position="155"/>
        <end position="176"/>
    </location>
</feature>
<gene>
    <name evidence="8" type="ORF">AZI85_10925</name>
</gene>
<organism evidence="8 9">
    <name type="scientific">Bdellovibrio bacteriovorus</name>
    <dbReference type="NCBI Taxonomy" id="959"/>
    <lineage>
        <taxon>Bacteria</taxon>
        <taxon>Pseudomonadati</taxon>
        <taxon>Bdellovibrionota</taxon>
        <taxon>Bdellovibrionia</taxon>
        <taxon>Bdellovibrionales</taxon>
        <taxon>Pseudobdellovibrionaceae</taxon>
        <taxon>Bdellovibrio</taxon>
    </lineage>
</organism>
<evidence type="ECO:0000256" key="2">
    <source>
        <dbReference type="ARBA" id="ARBA00023136"/>
    </source>
</evidence>
<dbReference type="CDD" id="cd07185">
    <property type="entry name" value="OmpA_C-like"/>
    <property type="match status" value="1"/>
</dbReference>
<dbReference type="PANTHER" id="PTHR30329:SF21">
    <property type="entry name" value="LIPOPROTEIN YIAD-RELATED"/>
    <property type="match status" value="1"/>
</dbReference>
<sequence>MTRLKVNSVAVLSVLALSACATKEEPPREYYRPATNSQSANAPKSSAAALGKTGDEDLNRSTKFTALSQNIRFEPKSATLSASNRRALDGIADEMKKSLNTFETVRVTGFSDAVGDSSENQNISEQRALAVQDYLVKKGIPEEKIEAIGMGAVQSDMMGSESQQARDRRVDFEIVE</sequence>
<comment type="subcellular location">
    <subcellularLocation>
        <location evidence="1">Cell outer membrane</location>
    </subcellularLocation>
</comment>
<evidence type="ECO:0000313" key="8">
    <source>
        <dbReference type="EMBL" id="KYG60524.1"/>
    </source>
</evidence>
<dbReference type="PANTHER" id="PTHR30329">
    <property type="entry name" value="STATOR ELEMENT OF FLAGELLAR MOTOR COMPLEX"/>
    <property type="match status" value="1"/>
</dbReference>
<dbReference type="SUPFAM" id="SSF103088">
    <property type="entry name" value="OmpA-like"/>
    <property type="match status" value="1"/>
</dbReference>
<evidence type="ECO:0000256" key="3">
    <source>
        <dbReference type="ARBA" id="ARBA00023237"/>
    </source>
</evidence>
<feature type="chain" id="PRO_5007572556" description="OmpA-like domain-containing protein" evidence="6">
    <location>
        <begin position="22"/>
        <end position="176"/>
    </location>
</feature>
<dbReference type="InterPro" id="IPR006665">
    <property type="entry name" value="OmpA-like"/>
</dbReference>
<keyword evidence="3" id="KW-0998">Cell outer membrane</keyword>
<evidence type="ECO:0000256" key="1">
    <source>
        <dbReference type="ARBA" id="ARBA00004442"/>
    </source>
</evidence>
<feature type="signal peptide" evidence="6">
    <location>
        <begin position="1"/>
        <end position="21"/>
    </location>
</feature>
<protein>
    <recommendedName>
        <fullName evidence="7">OmpA-like domain-containing protein</fullName>
    </recommendedName>
</protein>
<keyword evidence="6" id="KW-0732">Signal</keyword>
<reference evidence="8 9" key="1">
    <citation type="submission" date="2016-03" db="EMBL/GenBank/DDBJ databases">
        <authorList>
            <person name="Ploux O."/>
        </authorList>
    </citation>
    <scope>NUCLEOTIDE SEQUENCE [LARGE SCALE GENOMIC DNA]</scope>
    <source>
        <strain evidence="8 9">BER2</strain>
    </source>
</reference>
<feature type="compositionally biased region" description="Polar residues" evidence="5">
    <location>
        <begin position="34"/>
        <end position="44"/>
    </location>
</feature>
<keyword evidence="2 4" id="KW-0472">Membrane</keyword>
<feature type="region of interest" description="Disordered" evidence="5">
    <location>
        <begin position="23"/>
        <end position="57"/>
    </location>
</feature>
<dbReference type="OrthoDB" id="9763897at2"/>
<feature type="compositionally biased region" description="Basic and acidic residues" evidence="5">
    <location>
        <begin position="164"/>
        <end position="176"/>
    </location>
</feature>
<evidence type="ECO:0000256" key="5">
    <source>
        <dbReference type="SAM" id="MobiDB-lite"/>
    </source>
</evidence>
<dbReference type="RefSeq" id="WP_063244807.1">
    <property type="nucleotide sequence ID" value="NZ_LUKF01000019.1"/>
</dbReference>
<accession>A0A150WBW9</accession>
<evidence type="ECO:0000313" key="9">
    <source>
        <dbReference type="Proteomes" id="UP000075391"/>
    </source>
</evidence>
<comment type="caution">
    <text evidence="8">The sequence shown here is derived from an EMBL/GenBank/DDBJ whole genome shotgun (WGS) entry which is preliminary data.</text>
</comment>
<dbReference type="EMBL" id="LUKF01000019">
    <property type="protein sequence ID" value="KYG60524.1"/>
    <property type="molecule type" value="Genomic_DNA"/>
</dbReference>
<name>A0A150WBW9_BDEBC</name>
<dbReference type="GO" id="GO:0009279">
    <property type="term" value="C:cell outer membrane"/>
    <property type="evidence" value="ECO:0007669"/>
    <property type="project" value="UniProtKB-SubCell"/>
</dbReference>
<dbReference type="Pfam" id="PF00691">
    <property type="entry name" value="OmpA"/>
    <property type="match status" value="1"/>
</dbReference>
<dbReference type="PRINTS" id="PR01021">
    <property type="entry name" value="OMPADOMAIN"/>
</dbReference>
<dbReference type="AlphaFoldDB" id="A0A150WBW9"/>